<evidence type="ECO:0000256" key="2">
    <source>
        <dbReference type="ARBA" id="ARBA00010617"/>
    </source>
</evidence>
<dbReference type="NCBIfam" id="TIGR01983">
    <property type="entry name" value="UbiG"/>
    <property type="match status" value="1"/>
</dbReference>
<comment type="cofactor">
    <cofactor evidence="1 3">
        <name>heme</name>
        <dbReference type="ChEBI" id="CHEBI:30413"/>
    </cofactor>
</comment>
<dbReference type="PANTHER" id="PTHR24305">
    <property type="entry name" value="CYTOCHROME P450"/>
    <property type="match status" value="1"/>
</dbReference>
<accession>A0A7J6N403</accession>
<dbReference type="InterPro" id="IPR002401">
    <property type="entry name" value="Cyt_P450_E_grp-I"/>
</dbReference>
<dbReference type="InterPro" id="IPR036396">
    <property type="entry name" value="Cyt_P450_sf"/>
</dbReference>
<dbReference type="SUPFAM" id="SSF48264">
    <property type="entry name" value="Cytochrome P450"/>
    <property type="match status" value="1"/>
</dbReference>
<comment type="similarity">
    <text evidence="2">Belongs to the cytochrome P450 family.</text>
</comment>
<dbReference type="GO" id="GO:0016705">
    <property type="term" value="F:oxidoreductase activity, acting on paired donors, with incorporation or reduction of molecular oxygen"/>
    <property type="evidence" value="ECO:0007669"/>
    <property type="project" value="InterPro"/>
</dbReference>
<keyword evidence="5" id="KW-0808">Transferase</keyword>
<gene>
    <name evidence="5" type="primary">COQ3_4</name>
    <name evidence="5" type="ORF">FOZ60_016830</name>
</gene>
<dbReference type="Pfam" id="PF00067">
    <property type="entry name" value="p450"/>
    <property type="match status" value="1"/>
</dbReference>
<sequence length="815" mass="92099">MSTAAVLAGLIFSRSRYNPSPYPDRLDAIKERDTRIDNNLYDHVSWWDEKEIVYTLKKTNVIRCPYFHRHLSTGGSPSQGRYLDVGCGGGLLTEEMASSYGYNITGIDISEASLEQARQHGRHIPNLHYQVGSAYDIPFPDNTFDGVIVSEVFDHLTDLRKATHEIYRVLKPGGAVVFDTISRNFKTYLLVWLIAQEIFQVMYEDTHDWRLFITPEEMERLLGDAGFIVGSPKKEWIGMAYEDVFYRISRFVFDGMKNKHQAFDGHPVELPGDLSMIYAGVARKPEHAGADLSGILHTYCTESVFTIGFDELFILQKAVMSSGLLALAVLWIYRANRRRNRLRERFGGPSGLNSPQFLPFLGYVPRSLDQFFTALEIYAETYGDIYSIRRNLFIVSFMGMQLLVVSSSELVQQVLKERPYAYVRSTNKNNVIPISGLFTAEGEIWKRHRRLCAPAFNEKSSMEMVPKMSHAASKLVRLLRSLSPPDESCIIWEPAKSLTLLLLDLICSTTLGKDYNCLPSEGVSPGQSNELWKTFLDGLQGCGYVAQLSAFPMLTRDKFPWNLNATLKNFYRSLKKLNKMWDEVIQERRVQRAAGAEVKLDLLDKLQHLTDEELKGNLMIFVAAGFETTAMTIAWCLYYLCLYPDIQAKARSEVDEIGHDPQDGEDLNELLFVEACVIETLRVQPPGFFLLQECISKTTLAGEQIPPGTMVATLLHKAMICKEEGGTAFQPDQWILPNGQGINRARLRSHLAFGGGPRECPGKHLAIKECVVVVATILRHFDNIRANSDIGKVHGRTRFVQAVEGLELKMKPRGI</sequence>
<dbReference type="InterPro" id="IPR050121">
    <property type="entry name" value="Cytochrome_P450_monoxygenase"/>
</dbReference>
<dbReference type="GO" id="GO:0004497">
    <property type="term" value="F:monooxygenase activity"/>
    <property type="evidence" value="ECO:0007669"/>
    <property type="project" value="InterPro"/>
</dbReference>
<proteinExistence type="inferred from homology"/>
<dbReference type="InterPro" id="IPR029063">
    <property type="entry name" value="SAM-dependent_MTases_sf"/>
</dbReference>
<dbReference type="Pfam" id="PF08241">
    <property type="entry name" value="Methyltransf_11"/>
    <property type="match status" value="1"/>
</dbReference>
<keyword evidence="5" id="KW-0489">Methyltransferase</keyword>
<evidence type="ECO:0000256" key="1">
    <source>
        <dbReference type="ARBA" id="ARBA00001971"/>
    </source>
</evidence>
<keyword evidence="3" id="KW-0349">Heme</keyword>
<dbReference type="Gene3D" id="1.10.630.10">
    <property type="entry name" value="Cytochrome P450"/>
    <property type="match status" value="1"/>
</dbReference>
<dbReference type="PRINTS" id="PR00463">
    <property type="entry name" value="EP450I"/>
</dbReference>
<dbReference type="PANTHER" id="PTHR24305:SF166">
    <property type="entry name" value="CYTOCHROME P450 12A4, MITOCHONDRIAL-RELATED"/>
    <property type="match status" value="1"/>
</dbReference>
<dbReference type="GO" id="GO:0032259">
    <property type="term" value="P:methylation"/>
    <property type="evidence" value="ECO:0007669"/>
    <property type="project" value="UniProtKB-KW"/>
</dbReference>
<dbReference type="GO" id="GO:0010420">
    <property type="term" value="F:polyprenyldihydroxybenzoate methyltransferase activity"/>
    <property type="evidence" value="ECO:0007669"/>
    <property type="project" value="InterPro"/>
</dbReference>
<organism evidence="5 6">
    <name type="scientific">Perkinsus olseni</name>
    <name type="common">Perkinsus atlanticus</name>
    <dbReference type="NCBI Taxonomy" id="32597"/>
    <lineage>
        <taxon>Eukaryota</taxon>
        <taxon>Sar</taxon>
        <taxon>Alveolata</taxon>
        <taxon>Perkinsozoa</taxon>
        <taxon>Perkinsea</taxon>
        <taxon>Perkinsida</taxon>
        <taxon>Perkinsidae</taxon>
        <taxon>Perkinsus</taxon>
    </lineage>
</organism>
<dbReference type="CDD" id="cd00302">
    <property type="entry name" value="cytochrome_P450"/>
    <property type="match status" value="1"/>
</dbReference>
<dbReference type="GO" id="GO:0020037">
    <property type="term" value="F:heme binding"/>
    <property type="evidence" value="ECO:0007669"/>
    <property type="project" value="InterPro"/>
</dbReference>
<dbReference type="Proteomes" id="UP000541610">
    <property type="component" value="Unassembled WGS sequence"/>
</dbReference>
<evidence type="ECO:0000256" key="3">
    <source>
        <dbReference type="PIRSR" id="PIRSR602401-1"/>
    </source>
</evidence>
<dbReference type="GO" id="GO:0061542">
    <property type="term" value="F:3-demethylubiquinol 3-O-methyltransferase activity"/>
    <property type="evidence" value="ECO:0007669"/>
    <property type="project" value="InterPro"/>
</dbReference>
<reference evidence="5 6" key="1">
    <citation type="submission" date="2020-04" db="EMBL/GenBank/DDBJ databases">
        <title>Perkinsus olseni comparative genomics.</title>
        <authorList>
            <person name="Bogema D.R."/>
        </authorList>
    </citation>
    <scope>NUCLEOTIDE SEQUENCE [LARGE SCALE GENOMIC DNA]</scope>
    <source>
        <strain evidence="5">00978-12</strain>
    </source>
</reference>
<evidence type="ECO:0000259" key="4">
    <source>
        <dbReference type="Pfam" id="PF08241"/>
    </source>
</evidence>
<dbReference type="InterPro" id="IPR001128">
    <property type="entry name" value="Cyt_P450"/>
</dbReference>
<dbReference type="InterPro" id="IPR013216">
    <property type="entry name" value="Methyltransf_11"/>
</dbReference>
<dbReference type="EMBL" id="JABANP010000911">
    <property type="protein sequence ID" value="KAF4678384.1"/>
    <property type="molecule type" value="Genomic_DNA"/>
</dbReference>
<protein>
    <submittedName>
        <fullName evidence="5">Hexaprenyldihydroxybenzoate methyltransferase, mitochondrial</fullName>
    </submittedName>
</protein>
<name>A0A7J6N403_PEROL</name>
<dbReference type="SUPFAM" id="SSF53335">
    <property type="entry name" value="S-adenosyl-L-methionine-dependent methyltransferases"/>
    <property type="match status" value="1"/>
</dbReference>
<keyword evidence="3" id="KW-0479">Metal-binding</keyword>
<keyword evidence="3" id="KW-0408">Iron</keyword>
<dbReference type="InterPro" id="IPR010233">
    <property type="entry name" value="UbiG_MeTrfase"/>
</dbReference>
<feature type="binding site" description="axial binding residue" evidence="3">
    <location>
        <position position="760"/>
    </location>
    <ligand>
        <name>heme</name>
        <dbReference type="ChEBI" id="CHEBI:30413"/>
    </ligand>
    <ligandPart>
        <name>Fe</name>
        <dbReference type="ChEBI" id="CHEBI:18248"/>
    </ligandPart>
</feature>
<dbReference type="Gene3D" id="3.40.50.150">
    <property type="entry name" value="Vaccinia Virus protein VP39"/>
    <property type="match status" value="1"/>
</dbReference>
<evidence type="ECO:0000313" key="6">
    <source>
        <dbReference type="Proteomes" id="UP000541610"/>
    </source>
</evidence>
<dbReference type="GO" id="GO:0005506">
    <property type="term" value="F:iron ion binding"/>
    <property type="evidence" value="ECO:0007669"/>
    <property type="project" value="InterPro"/>
</dbReference>
<dbReference type="OrthoDB" id="6815431at2759"/>
<dbReference type="CDD" id="cd02440">
    <property type="entry name" value="AdoMet_MTases"/>
    <property type="match status" value="1"/>
</dbReference>
<dbReference type="PRINTS" id="PR00385">
    <property type="entry name" value="P450"/>
</dbReference>
<evidence type="ECO:0000313" key="5">
    <source>
        <dbReference type="EMBL" id="KAF4678384.1"/>
    </source>
</evidence>
<comment type="caution">
    <text evidence="5">The sequence shown here is derived from an EMBL/GenBank/DDBJ whole genome shotgun (WGS) entry which is preliminary data.</text>
</comment>
<dbReference type="AlphaFoldDB" id="A0A7J6N403"/>
<feature type="domain" description="Methyltransferase type 11" evidence="4">
    <location>
        <begin position="83"/>
        <end position="178"/>
    </location>
</feature>
<dbReference type="PROSITE" id="PS00086">
    <property type="entry name" value="CYTOCHROME_P450"/>
    <property type="match status" value="1"/>
</dbReference>
<dbReference type="InterPro" id="IPR017972">
    <property type="entry name" value="Cyt_P450_CS"/>
</dbReference>